<feature type="transmembrane region" description="Helical" evidence="4">
    <location>
        <begin position="116"/>
        <end position="134"/>
    </location>
</feature>
<feature type="domain" description="HTH araC/xylS-type" evidence="5">
    <location>
        <begin position="236"/>
        <end position="337"/>
    </location>
</feature>
<feature type="transmembrane region" description="Helical" evidence="4">
    <location>
        <begin position="154"/>
        <end position="174"/>
    </location>
</feature>
<reference evidence="6" key="1">
    <citation type="submission" date="2022-12" db="EMBL/GenBank/DDBJ databases">
        <title>Bacterial isolates from different developmental stages of Nematostella vectensis.</title>
        <authorList>
            <person name="Fraune S."/>
        </authorList>
    </citation>
    <scope>NUCLEOTIDE SEQUENCE</scope>
    <source>
        <strain evidence="6">G21630-S1</strain>
    </source>
</reference>
<dbReference type="SUPFAM" id="SSF46689">
    <property type="entry name" value="Homeodomain-like"/>
    <property type="match status" value="1"/>
</dbReference>
<dbReference type="Pfam" id="PF12833">
    <property type="entry name" value="HTH_18"/>
    <property type="match status" value="1"/>
</dbReference>
<feature type="transmembrane region" description="Helical" evidence="4">
    <location>
        <begin position="90"/>
        <end position="110"/>
    </location>
</feature>
<dbReference type="PANTHER" id="PTHR43280">
    <property type="entry name" value="ARAC-FAMILY TRANSCRIPTIONAL REGULATOR"/>
    <property type="match status" value="1"/>
</dbReference>
<dbReference type="PROSITE" id="PS01124">
    <property type="entry name" value="HTH_ARAC_FAMILY_2"/>
    <property type="match status" value="1"/>
</dbReference>
<evidence type="ECO:0000313" key="7">
    <source>
        <dbReference type="Proteomes" id="UP001069802"/>
    </source>
</evidence>
<evidence type="ECO:0000259" key="5">
    <source>
        <dbReference type="PROSITE" id="PS01124"/>
    </source>
</evidence>
<evidence type="ECO:0000256" key="3">
    <source>
        <dbReference type="ARBA" id="ARBA00023163"/>
    </source>
</evidence>
<dbReference type="Gene3D" id="1.10.10.60">
    <property type="entry name" value="Homeodomain-like"/>
    <property type="match status" value="1"/>
</dbReference>
<dbReference type="InterPro" id="IPR018060">
    <property type="entry name" value="HTH_AraC"/>
</dbReference>
<dbReference type="PANTHER" id="PTHR43280:SF29">
    <property type="entry name" value="ARAC-FAMILY TRANSCRIPTIONAL REGULATOR"/>
    <property type="match status" value="1"/>
</dbReference>
<feature type="transmembrane region" description="Helical" evidence="4">
    <location>
        <begin position="60"/>
        <end position="78"/>
    </location>
</feature>
<keyword evidence="4" id="KW-0472">Membrane</keyword>
<dbReference type="InterPro" id="IPR009057">
    <property type="entry name" value="Homeodomain-like_sf"/>
</dbReference>
<evidence type="ECO:0000256" key="2">
    <source>
        <dbReference type="ARBA" id="ARBA00023125"/>
    </source>
</evidence>
<keyword evidence="7" id="KW-1185">Reference proteome</keyword>
<protein>
    <submittedName>
        <fullName evidence="6">AraC family transcriptional regulator</fullName>
    </submittedName>
</protein>
<evidence type="ECO:0000256" key="4">
    <source>
        <dbReference type="SAM" id="Phobius"/>
    </source>
</evidence>
<evidence type="ECO:0000256" key="1">
    <source>
        <dbReference type="ARBA" id="ARBA00023015"/>
    </source>
</evidence>
<organism evidence="6 7">
    <name type="scientific">Kiloniella laminariae</name>
    <dbReference type="NCBI Taxonomy" id="454162"/>
    <lineage>
        <taxon>Bacteria</taxon>
        <taxon>Pseudomonadati</taxon>
        <taxon>Pseudomonadota</taxon>
        <taxon>Alphaproteobacteria</taxon>
        <taxon>Rhodospirillales</taxon>
        <taxon>Kiloniellaceae</taxon>
        <taxon>Kiloniella</taxon>
    </lineage>
</organism>
<feature type="transmembrane region" description="Helical" evidence="4">
    <location>
        <begin position="186"/>
        <end position="206"/>
    </location>
</feature>
<comment type="caution">
    <text evidence="6">The sequence shown here is derived from an EMBL/GenBank/DDBJ whole genome shotgun (WGS) entry which is preliminary data.</text>
</comment>
<dbReference type="EMBL" id="JAPWGY010000008">
    <property type="protein sequence ID" value="MCZ4282524.1"/>
    <property type="molecule type" value="Genomic_DNA"/>
</dbReference>
<dbReference type="SMART" id="SM00342">
    <property type="entry name" value="HTH_ARAC"/>
    <property type="match status" value="1"/>
</dbReference>
<dbReference type="RefSeq" id="WP_269424668.1">
    <property type="nucleotide sequence ID" value="NZ_JAPWGY010000008.1"/>
</dbReference>
<evidence type="ECO:0000313" key="6">
    <source>
        <dbReference type="EMBL" id="MCZ4282524.1"/>
    </source>
</evidence>
<keyword evidence="2" id="KW-0238">DNA-binding</keyword>
<dbReference type="Proteomes" id="UP001069802">
    <property type="component" value="Unassembled WGS sequence"/>
</dbReference>
<name>A0ABT4LN65_9PROT</name>
<gene>
    <name evidence="6" type="ORF">O4H49_17180</name>
</gene>
<keyword evidence="3" id="KW-0804">Transcription</keyword>
<keyword evidence="4" id="KW-1133">Transmembrane helix</keyword>
<proteinExistence type="predicted"/>
<feature type="transmembrane region" description="Helical" evidence="4">
    <location>
        <begin position="6"/>
        <end position="22"/>
    </location>
</feature>
<sequence length="340" mass="38170">MIFVPLPFVVTLLLLILIFQLLRQGRELPSSRFFILLLGFYVVLSVLIGVRWGYDILTFLPVQSVLAAAWAPLAWLCFRSLSRSGPTVIWPGDIKHLVPPILILLMVLLSPRFIDLFLIGIYLLYAILLAHLAFSGIDKLRMVRLDEAKNAHRALVITALALFFFAGIDIFISYDMRSGAGDISAKIVAFANVPVLLTLGLMATLAGQGRSPEAEAASVPEPDVRLAEEDDFEVFDKINSLLSTKEIYRDFDLNLDRLARKSAIPARRISEAINRVKGQNISQFVNELRVGEACRLLKNTEARITDVMFEAGFLTKSNFNREFKRVTGLSPKDWRARFSD</sequence>
<feature type="transmembrane region" description="Helical" evidence="4">
    <location>
        <begin position="34"/>
        <end position="54"/>
    </location>
</feature>
<keyword evidence="1" id="KW-0805">Transcription regulation</keyword>
<keyword evidence="4" id="KW-0812">Transmembrane</keyword>
<accession>A0ABT4LN65</accession>